<evidence type="ECO:0000313" key="2">
    <source>
        <dbReference type="EMBL" id="KAA0037320.1"/>
    </source>
</evidence>
<dbReference type="Proteomes" id="UP000321393">
    <property type="component" value="Unassembled WGS sequence"/>
</dbReference>
<feature type="region of interest" description="Disordered" evidence="1">
    <location>
        <begin position="249"/>
        <end position="268"/>
    </location>
</feature>
<feature type="region of interest" description="Disordered" evidence="1">
    <location>
        <begin position="9"/>
        <end position="31"/>
    </location>
</feature>
<comment type="caution">
    <text evidence="2">The sequence shown here is derived from an EMBL/GenBank/DDBJ whole genome shotgun (WGS) entry which is preliminary data.</text>
</comment>
<evidence type="ECO:0000313" key="4">
    <source>
        <dbReference type="Proteomes" id="UP000321393"/>
    </source>
</evidence>
<dbReference type="AlphaFoldDB" id="A0A5A7T1S0"/>
<sequence length="309" mass="34032">MLPPLKHIGDHCPAADHPPPPSPSSSPVRSQTAVVVPNLSSSFPFNVNQQSRISSSAGQTYLCCGVGSRVVECLASHLRFFSCHSSVDHRMSLTLIERCRSPSDLIRSCLPMPSHLSSHRVAKEVTFEFLGFTTGLIGDSSPLLGITRLLCVSFGITRLICVSFRITRLLCVSFGIMRLICASFGITRPICASFGITRLICASDGITRLIDVRVWREAEQRGQEGCVKAIWTRLVFFMLPLMEMLPRRGARRGGRGGRGRGERRVQPEVQPVAQATDPAAPVTHADLAAIEQRFRDLIMQMREQQQPAP</sequence>
<dbReference type="EMBL" id="SSTD01004048">
    <property type="protein sequence ID" value="TYK24116.1"/>
    <property type="molecule type" value="Genomic_DNA"/>
</dbReference>
<dbReference type="EMBL" id="SSTE01018943">
    <property type="protein sequence ID" value="KAA0037320.1"/>
    <property type="molecule type" value="Genomic_DNA"/>
</dbReference>
<name>A0A5A7T1S0_CUCMM</name>
<dbReference type="OrthoDB" id="1828584at2759"/>
<keyword evidence="2" id="KW-0645">Protease</keyword>
<reference evidence="4 5" key="1">
    <citation type="submission" date="2019-08" db="EMBL/GenBank/DDBJ databases">
        <title>Draft genome sequences of two oriental melons (Cucumis melo L. var makuwa).</title>
        <authorList>
            <person name="Kwon S.-Y."/>
        </authorList>
    </citation>
    <scope>NUCLEOTIDE SEQUENCE [LARGE SCALE GENOMIC DNA]</scope>
    <source>
        <strain evidence="5">cv. Chang Bougi</strain>
        <strain evidence="4">cv. SW 3</strain>
        <tissue evidence="2">Leaf</tissue>
    </source>
</reference>
<proteinExistence type="predicted"/>
<dbReference type="Proteomes" id="UP000321947">
    <property type="component" value="Unassembled WGS sequence"/>
</dbReference>
<dbReference type="GO" id="GO:0006508">
    <property type="term" value="P:proteolysis"/>
    <property type="evidence" value="ECO:0007669"/>
    <property type="project" value="UniProtKB-KW"/>
</dbReference>
<evidence type="ECO:0000256" key="1">
    <source>
        <dbReference type="SAM" id="MobiDB-lite"/>
    </source>
</evidence>
<dbReference type="GO" id="GO:0008233">
    <property type="term" value="F:peptidase activity"/>
    <property type="evidence" value="ECO:0007669"/>
    <property type="project" value="UniProtKB-KW"/>
</dbReference>
<protein>
    <submittedName>
        <fullName evidence="2">Gag protease polyprotein</fullName>
    </submittedName>
</protein>
<evidence type="ECO:0000313" key="3">
    <source>
        <dbReference type="EMBL" id="TYK24116.1"/>
    </source>
</evidence>
<gene>
    <name evidence="3" type="ORF">E5676_scaffold610G00120</name>
    <name evidence="2" type="ORF">E6C27_scaffold278G00080</name>
</gene>
<feature type="compositionally biased region" description="Basic residues" evidence="1">
    <location>
        <begin position="249"/>
        <end position="258"/>
    </location>
</feature>
<organism evidence="2 4">
    <name type="scientific">Cucumis melo var. makuwa</name>
    <name type="common">Oriental melon</name>
    <dbReference type="NCBI Taxonomy" id="1194695"/>
    <lineage>
        <taxon>Eukaryota</taxon>
        <taxon>Viridiplantae</taxon>
        <taxon>Streptophyta</taxon>
        <taxon>Embryophyta</taxon>
        <taxon>Tracheophyta</taxon>
        <taxon>Spermatophyta</taxon>
        <taxon>Magnoliopsida</taxon>
        <taxon>eudicotyledons</taxon>
        <taxon>Gunneridae</taxon>
        <taxon>Pentapetalae</taxon>
        <taxon>rosids</taxon>
        <taxon>fabids</taxon>
        <taxon>Cucurbitales</taxon>
        <taxon>Cucurbitaceae</taxon>
        <taxon>Benincaseae</taxon>
        <taxon>Cucumis</taxon>
    </lineage>
</organism>
<evidence type="ECO:0000313" key="5">
    <source>
        <dbReference type="Proteomes" id="UP000321947"/>
    </source>
</evidence>
<keyword evidence="2" id="KW-0378">Hydrolase</keyword>
<accession>A0A5A7T1S0</accession>